<organism evidence="4 5">
    <name type="scientific">Calocera cornea HHB12733</name>
    <dbReference type="NCBI Taxonomy" id="1353952"/>
    <lineage>
        <taxon>Eukaryota</taxon>
        <taxon>Fungi</taxon>
        <taxon>Dikarya</taxon>
        <taxon>Basidiomycota</taxon>
        <taxon>Agaricomycotina</taxon>
        <taxon>Dacrymycetes</taxon>
        <taxon>Dacrymycetales</taxon>
        <taxon>Dacrymycetaceae</taxon>
        <taxon>Calocera</taxon>
    </lineage>
</organism>
<dbReference type="OrthoDB" id="2591431at2759"/>
<dbReference type="EMBL" id="KV424211">
    <property type="protein sequence ID" value="KZT50192.1"/>
    <property type="molecule type" value="Genomic_DNA"/>
</dbReference>
<proteinExistence type="predicted"/>
<feature type="region of interest" description="Disordered" evidence="1">
    <location>
        <begin position="240"/>
        <end position="259"/>
    </location>
</feature>
<accession>A0A165C3J0</accession>
<evidence type="ECO:0000256" key="1">
    <source>
        <dbReference type="SAM" id="MobiDB-lite"/>
    </source>
</evidence>
<feature type="region of interest" description="Disordered" evidence="1">
    <location>
        <begin position="314"/>
        <end position="336"/>
    </location>
</feature>
<feature type="chain" id="PRO_5007855879" description="Mid2 domain-containing protein" evidence="3">
    <location>
        <begin position="22"/>
        <end position="336"/>
    </location>
</feature>
<protein>
    <recommendedName>
        <fullName evidence="6">Mid2 domain-containing protein</fullName>
    </recommendedName>
</protein>
<dbReference type="STRING" id="1353952.A0A165C3J0"/>
<dbReference type="AlphaFoldDB" id="A0A165C3J0"/>
<dbReference type="Proteomes" id="UP000076842">
    <property type="component" value="Unassembled WGS sequence"/>
</dbReference>
<keyword evidence="5" id="KW-1185">Reference proteome</keyword>
<keyword evidence="3" id="KW-0732">Signal</keyword>
<evidence type="ECO:0000256" key="3">
    <source>
        <dbReference type="SAM" id="SignalP"/>
    </source>
</evidence>
<reference evidence="4 5" key="1">
    <citation type="journal article" date="2016" name="Mol. Biol. Evol.">
        <title>Comparative Genomics of Early-Diverging Mushroom-Forming Fungi Provides Insights into the Origins of Lignocellulose Decay Capabilities.</title>
        <authorList>
            <person name="Nagy L.G."/>
            <person name="Riley R."/>
            <person name="Tritt A."/>
            <person name="Adam C."/>
            <person name="Daum C."/>
            <person name="Floudas D."/>
            <person name="Sun H."/>
            <person name="Yadav J.S."/>
            <person name="Pangilinan J."/>
            <person name="Larsson K.H."/>
            <person name="Matsuura K."/>
            <person name="Barry K."/>
            <person name="Labutti K."/>
            <person name="Kuo R."/>
            <person name="Ohm R.A."/>
            <person name="Bhattacharya S.S."/>
            <person name="Shirouzu T."/>
            <person name="Yoshinaga Y."/>
            <person name="Martin F.M."/>
            <person name="Grigoriev I.V."/>
            <person name="Hibbett D.S."/>
        </authorList>
    </citation>
    <scope>NUCLEOTIDE SEQUENCE [LARGE SCALE GENOMIC DNA]</scope>
    <source>
        <strain evidence="4 5">HHB12733</strain>
    </source>
</reference>
<feature type="compositionally biased region" description="Basic and acidic residues" evidence="1">
    <location>
        <begin position="314"/>
        <end position="328"/>
    </location>
</feature>
<keyword evidence="2" id="KW-0472">Membrane</keyword>
<evidence type="ECO:0000313" key="4">
    <source>
        <dbReference type="EMBL" id="KZT50192.1"/>
    </source>
</evidence>
<feature type="transmembrane region" description="Helical" evidence="2">
    <location>
        <begin position="262"/>
        <end position="284"/>
    </location>
</feature>
<keyword evidence="2" id="KW-1133">Transmembrane helix</keyword>
<feature type="signal peptide" evidence="3">
    <location>
        <begin position="1"/>
        <end position="21"/>
    </location>
</feature>
<keyword evidence="2" id="KW-0812">Transmembrane</keyword>
<evidence type="ECO:0000256" key="2">
    <source>
        <dbReference type="SAM" id="Phobius"/>
    </source>
</evidence>
<evidence type="ECO:0008006" key="6">
    <source>
        <dbReference type="Google" id="ProtNLM"/>
    </source>
</evidence>
<dbReference type="Gene3D" id="1.20.5.510">
    <property type="entry name" value="Single helix bin"/>
    <property type="match status" value="1"/>
</dbReference>
<dbReference type="InParanoid" id="A0A165C3J0"/>
<sequence>MAPLTPLALAALLPLLVPAWGWSFTLENYPTQCTALTWSWSGGTAPHSFSLIALSGINASFSSWTTGTVAEIAADQACGTDDTCSIEFQWPAGTPVVIVGSDAEGFGTGGTSDVYTVQPSSVDSCVSSTTNSSYYATVPAWSDPPAQCMQMLSGFHGIAWPPEIKVIIPGGESSVVESPQIQDNTTAALLFWNMTVPAGTNVAYVVEDANGPLFVSSLRTVGAGSSACIQGGAYSSTAAPAAGALSTSPPATSSSGHSSTGAIAGGVVGGVAGLVLLVALTMFIMRRYNRRKMLARRQTIGLVAYAATRPERLERGTWPEGERYKDNPGRPSGDEF</sequence>
<gene>
    <name evidence="4" type="ORF">CALCODRAFT_488891</name>
</gene>
<evidence type="ECO:0000313" key="5">
    <source>
        <dbReference type="Proteomes" id="UP000076842"/>
    </source>
</evidence>
<name>A0A165C3J0_9BASI</name>